<dbReference type="KEGG" id="asag:FGM00_10280"/>
<evidence type="ECO:0000259" key="1">
    <source>
        <dbReference type="Pfam" id="PF13568"/>
    </source>
</evidence>
<evidence type="ECO:0000313" key="2">
    <source>
        <dbReference type="EMBL" id="QCX00479.1"/>
    </source>
</evidence>
<dbReference type="Proteomes" id="UP000310017">
    <property type="component" value="Chromosome"/>
</dbReference>
<feature type="domain" description="Outer membrane protein beta-barrel" evidence="1">
    <location>
        <begin position="26"/>
        <end position="203"/>
    </location>
</feature>
<reference evidence="2 3" key="1">
    <citation type="submission" date="2019-05" db="EMBL/GenBank/DDBJ databases">
        <title>Genome sequencing of F202Z8.</title>
        <authorList>
            <person name="Kwon Y.M."/>
        </authorList>
    </citation>
    <scope>NUCLEOTIDE SEQUENCE [LARGE SCALE GENOMIC DNA]</scope>
    <source>
        <strain evidence="2 3">F202Z8</strain>
    </source>
</reference>
<organism evidence="2 3">
    <name type="scientific">Aggregatimonas sangjinii</name>
    <dbReference type="NCBI Taxonomy" id="2583587"/>
    <lineage>
        <taxon>Bacteria</taxon>
        <taxon>Pseudomonadati</taxon>
        <taxon>Bacteroidota</taxon>
        <taxon>Flavobacteriia</taxon>
        <taxon>Flavobacteriales</taxon>
        <taxon>Flavobacteriaceae</taxon>
        <taxon>Aggregatimonas</taxon>
    </lineage>
</organism>
<dbReference type="EMBL" id="CP040710">
    <property type="protein sequence ID" value="QCX00479.1"/>
    <property type="molecule type" value="Genomic_DNA"/>
</dbReference>
<evidence type="ECO:0000313" key="3">
    <source>
        <dbReference type="Proteomes" id="UP000310017"/>
    </source>
</evidence>
<dbReference type="RefSeq" id="WP_138852824.1">
    <property type="nucleotide sequence ID" value="NZ_CP040710.1"/>
</dbReference>
<gene>
    <name evidence="2" type="ORF">FGM00_10280</name>
</gene>
<accession>A0A5B7ST24</accession>
<dbReference type="OrthoDB" id="947434at2"/>
<dbReference type="InterPro" id="IPR025665">
    <property type="entry name" value="Beta-barrel_OMP_2"/>
</dbReference>
<dbReference type="AlphaFoldDB" id="A0A5B7ST24"/>
<dbReference type="Pfam" id="PF13568">
    <property type="entry name" value="OMP_b-brl_2"/>
    <property type="match status" value="1"/>
</dbReference>
<protein>
    <submittedName>
        <fullName evidence="2">PorT family protein</fullName>
    </submittedName>
</protein>
<proteinExistence type="predicted"/>
<dbReference type="SUPFAM" id="SSF56925">
    <property type="entry name" value="OMPA-like"/>
    <property type="match status" value="1"/>
</dbReference>
<keyword evidence="3" id="KW-1185">Reference proteome</keyword>
<name>A0A5B7ST24_9FLAO</name>
<sequence>MIHLIAGKLKRIAINTILLFSALGIAQEINFGAKAGFNISSLRGDYPNGIEKKAKVGFHIGSLAEYVVNEKIGVQPELLFSRQGVTSKTNNEGFRLTQTTLLNYLNLALIGKYVVLEKLSIEFGPQFGYVLTAKSKWEYVDNTDSSRNETLEFDLINDQTFTFLGETFMGEGGINRFDFGLSLGAAYALNEHVFVQVRYTLGLLTVDEISTFNQSNESWKLKNSVLQFSVGYQF</sequence>
<dbReference type="InterPro" id="IPR011250">
    <property type="entry name" value="OMP/PagP_B-barrel"/>
</dbReference>
<dbReference type="Gene3D" id="2.40.160.20">
    <property type="match status" value="1"/>
</dbReference>